<proteinExistence type="predicted"/>
<feature type="domain" description="C2" evidence="1">
    <location>
        <begin position="57"/>
        <end position="166"/>
    </location>
</feature>
<name>A0A5J4RES9_9EUKA</name>
<dbReference type="InterPro" id="IPR035892">
    <property type="entry name" value="C2_domain_sf"/>
</dbReference>
<evidence type="ECO:0000259" key="1">
    <source>
        <dbReference type="PROSITE" id="PS50004"/>
    </source>
</evidence>
<reference evidence="2 3" key="1">
    <citation type="submission" date="2019-03" db="EMBL/GenBank/DDBJ databases">
        <title>Single cell metagenomics reveals metabolic interactions within the superorganism composed of flagellate Streblomastix strix and complex community of Bacteroidetes bacteria on its surface.</title>
        <authorList>
            <person name="Treitli S.C."/>
            <person name="Kolisko M."/>
            <person name="Husnik F."/>
            <person name="Keeling P."/>
            <person name="Hampl V."/>
        </authorList>
    </citation>
    <scope>NUCLEOTIDE SEQUENCE [LARGE SCALE GENOMIC DNA]</scope>
    <source>
        <strain evidence="2">ST1C</strain>
    </source>
</reference>
<dbReference type="OrthoDB" id="419768at2759"/>
<dbReference type="AlphaFoldDB" id="A0A5J4RES9"/>
<evidence type="ECO:0000313" key="2">
    <source>
        <dbReference type="EMBL" id="KAA6331670.1"/>
    </source>
</evidence>
<organism evidence="2 3">
    <name type="scientific">Streblomastix strix</name>
    <dbReference type="NCBI Taxonomy" id="222440"/>
    <lineage>
        <taxon>Eukaryota</taxon>
        <taxon>Metamonada</taxon>
        <taxon>Preaxostyla</taxon>
        <taxon>Oxymonadida</taxon>
        <taxon>Streblomastigidae</taxon>
        <taxon>Streblomastix</taxon>
    </lineage>
</organism>
<protein>
    <recommendedName>
        <fullName evidence="1">C2 domain-containing protein</fullName>
    </recommendedName>
</protein>
<dbReference type="EMBL" id="SNRW01042582">
    <property type="protein sequence ID" value="KAA6331670.1"/>
    <property type="molecule type" value="Genomic_DNA"/>
</dbReference>
<dbReference type="Gene3D" id="2.60.40.150">
    <property type="entry name" value="C2 domain"/>
    <property type="match status" value="1"/>
</dbReference>
<feature type="non-terminal residue" evidence="2">
    <location>
        <position position="166"/>
    </location>
</feature>
<dbReference type="PANTHER" id="PTHR45761:SF1">
    <property type="entry name" value="EXTENDED SYNAPTOTAGMIN-LIKE PROTEIN 2, ISOFORM C"/>
    <property type="match status" value="1"/>
</dbReference>
<dbReference type="InterPro" id="IPR000008">
    <property type="entry name" value="C2_dom"/>
</dbReference>
<dbReference type="InterPro" id="IPR051634">
    <property type="entry name" value="Extended_Synaptotagmin"/>
</dbReference>
<dbReference type="Pfam" id="PF00168">
    <property type="entry name" value="C2"/>
    <property type="match status" value="2"/>
</dbReference>
<dbReference type="PANTHER" id="PTHR45761">
    <property type="entry name" value="EXTENDED SYNAPTOTAGMIN-LIKE PROTEIN 2, ISOFORM C"/>
    <property type="match status" value="1"/>
</dbReference>
<gene>
    <name evidence="2" type="ORF">EZS28_053361</name>
</gene>
<dbReference type="SUPFAM" id="SSF49562">
    <property type="entry name" value="C2 domain (Calcium/lipid-binding domain, CaLB)"/>
    <property type="match status" value="1"/>
</dbReference>
<dbReference type="Proteomes" id="UP000324800">
    <property type="component" value="Unassembled WGS sequence"/>
</dbReference>
<evidence type="ECO:0000313" key="3">
    <source>
        <dbReference type="Proteomes" id="UP000324800"/>
    </source>
</evidence>
<dbReference type="PROSITE" id="PS50004">
    <property type="entry name" value="C2"/>
    <property type="match status" value="1"/>
</dbReference>
<accession>A0A5J4RES9</accession>
<dbReference type="CDD" id="cd00030">
    <property type="entry name" value="C2"/>
    <property type="match status" value="1"/>
</dbReference>
<comment type="caution">
    <text evidence="2">The sequence shown here is derived from an EMBL/GenBank/DDBJ whole genome shotgun (WGS) entry which is preliminary data.</text>
</comment>
<sequence>MVRISNVSVRDIQMMDGQNQLFPFVNFCLGNIQRQTSVAENTVNNDYLNERIELIYDPEKKKQELERKRKEALDSKYIKGFVKINNISVRNLPNTDVIGKPDPYVLIRMGMDEKQTSVAHNVNDYEYLNEKYEMEYDPVKMKGKKEVDIEVWDYDTAGFDDLVGSA</sequence>